<evidence type="ECO:0000256" key="4">
    <source>
        <dbReference type="ARBA" id="ARBA00022723"/>
    </source>
</evidence>
<dbReference type="RefSeq" id="WP_219495641.1">
    <property type="nucleotide sequence ID" value="NZ_CP068985.1"/>
</dbReference>
<keyword evidence="4" id="KW-0479">Metal-binding</keyword>
<evidence type="ECO:0000259" key="10">
    <source>
        <dbReference type="Pfam" id="PF12323"/>
    </source>
</evidence>
<evidence type="ECO:0000259" key="9">
    <source>
        <dbReference type="Pfam" id="PF07282"/>
    </source>
</evidence>
<feature type="domain" description="Transposase putative helix-turn-helix" evidence="10">
    <location>
        <begin position="1"/>
        <end position="44"/>
    </location>
</feature>
<evidence type="ECO:0000256" key="3">
    <source>
        <dbReference type="ARBA" id="ARBA00022578"/>
    </source>
</evidence>
<dbReference type="PANTHER" id="PTHR30405:SF25">
    <property type="entry name" value="RNA-GUIDED DNA ENDONUCLEASE INSQ-RELATED"/>
    <property type="match status" value="1"/>
</dbReference>
<evidence type="ECO:0000256" key="7">
    <source>
        <dbReference type="ARBA" id="ARBA00023172"/>
    </source>
</evidence>
<evidence type="ECO:0000256" key="1">
    <source>
        <dbReference type="ARBA" id="ARBA00008761"/>
    </source>
</evidence>
<dbReference type="PANTHER" id="PTHR30405">
    <property type="entry name" value="TRANSPOSASE"/>
    <property type="match status" value="1"/>
</dbReference>
<comment type="similarity">
    <text evidence="1">In the C-terminal section; belongs to the transposase 35 family.</text>
</comment>
<evidence type="ECO:0000259" key="8">
    <source>
        <dbReference type="Pfam" id="PF01385"/>
    </source>
</evidence>
<keyword evidence="3" id="KW-0815">Transposition</keyword>
<keyword evidence="6" id="KW-0238">DNA-binding</keyword>
<protein>
    <submittedName>
        <fullName evidence="11">Transposase</fullName>
    </submittedName>
</protein>
<keyword evidence="12" id="KW-1185">Reference proteome</keyword>
<dbReference type="NCBIfam" id="TIGR01766">
    <property type="entry name" value="IS200/IS605 family accessory protein TnpB-like domain"/>
    <property type="match status" value="1"/>
</dbReference>
<feature type="domain" description="Probable transposase IS891/IS1136/IS1341" evidence="8">
    <location>
        <begin position="173"/>
        <end position="285"/>
    </location>
</feature>
<proteinExistence type="inferred from homology"/>
<dbReference type="InterPro" id="IPR001959">
    <property type="entry name" value="Transposase"/>
</dbReference>
<dbReference type="InterPro" id="IPR051399">
    <property type="entry name" value="RNA-guided_DNA_endo/Transpos"/>
</dbReference>
<evidence type="ECO:0000256" key="5">
    <source>
        <dbReference type="ARBA" id="ARBA00022833"/>
    </source>
</evidence>
<dbReference type="Pfam" id="PF01385">
    <property type="entry name" value="OrfB_IS605"/>
    <property type="match status" value="1"/>
</dbReference>
<dbReference type="Pfam" id="PF07282">
    <property type="entry name" value="Cas12f1-like_TNB"/>
    <property type="match status" value="1"/>
</dbReference>
<feature type="domain" description="Cas12f1-like TNB" evidence="9">
    <location>
        <begin position="297"/>
        <end position="363"/>
    </location>
</feature>
<reference evidence="11 12" key="1">
    <citation type="journal article" date="2021" name="ACS Chem. Biol.">
        <title>Genomic-Led Discovery of a Novel Glycopeptide Antibiotic by Nonomuraea coxensis DSM 45129.</title>
        <authorList>
            <person name="Yushchuk O."/>
            <person name="Vior N.M."/>
            <person name="Andreo-Vidal A."/>
            <person name="Berini F."/>
            <person name="Ruckert C."/>
            <person name="Busche T."/>
            <person name="Binda E."/>
            <person name="Kalinowski J."/>
            <person name="Truman A.W."/>
            <person name="Marinelli F."/>
        </authorList>
    </citation>
    <scope>NUCLEOTIDE SEQUENCE [LARGE SCALE GENOMIC DNA]</scope>
    <source>
        <strain evidence="11 12">DSM 45129</strain>
    </source>
</reference>
<accession>A0ABX8U291</accession>
<keyword evidence="7" id="KW-0233">DNA recombination</keyword>
<evidence type="ECO:0000313" key="11">
    <source>
        <dbReference type="EMBL" id="QYC41780.1"/>
    </source>
</evidence>
<comment type="similarity">
    <text evidence="2">In the N-terminal section; belongs to the transposase 2 family.</text>
</comment>
<gene>
    <name evidence="11" type="ORF">Nocox_20860</name>
</gene>
<dbReference type="Proteomes" id="UP000824681">
    <property type="component" value="Chromosome"/>
</dbReference>
<dbReference type="Pfam" id="PF12323">
    <property type="entry name" value="HTH_OrfB_IS605"/>
    <property type="match status" value="1"/>
</dbReference>
<dbReference type="InterPro" id="IPR021027">
    <property type="entry name" value="Transposase_put_HTH"/>
</dbReference>
<evidence type="ECO:0000313" key="12">
    <source>
        <dbReference type="Proteomes" id="UP000824681"/>
    </source>
</evidence>
<sequence length="383" mass="42037">MRLRYNFRLYPTAGQRQALARAFGCARTVFNDGLRLRQEAREQGLPYVSDGDLSKLVITQAKQTPERSWLGEVSAVVLQQALADLNTAYRNFFASISGKRKGPKVAAPRFRSKRDNRQAIRFTRNARFTVTAGGKLRLPKIGDVPVRWSRDLPAEPSSVTVIKDAAGRYFASFVVETGADPLPQTPDEVGIDLGLTHFAVLSDGRKIDNPRFLRRAGRRLKKAQRALSRKAKGSANQKKAAARVARAHARVADARRDFAHKLSTQIIRDNQAVYVEDLCVKGLARTRLAKSVHDAGWSQFVAMLEYKAGRYGRTFAKAGRFFPSSKLCSACGAVAGTMPLSVRSWTCPCGAVHDRDVNAAINILAAGRAERLNACGGTVRPAA</sequence>
<dbReference type="NCBIfam" id="NF040570">
    <property type="entry name" value="guided_TnpB"/>
    <property type="match status" value="1"/>
</dbReference>
<dbReference type="EMBL" id="CP068985">
    <property type="protein sequence ID" value="QYC41780.1"/>
    <property type="molecule type" value="Genomic_DNA"/>
</dbReference>
<keyword evidence="5" id="KW-0862">Zinc</keyword>
<evidence type="ECO:0000256" key="2">
    <source>
        <dbReference type="ARBA" id="ARBA00011044"/>
    </source>
</evidence>
<name>A0ABX8U291_9ACTN</name>
<organism evidence="11 12">
    <name type="scientific">Nonomuraea coxensis DSM 45129</name>
    <dbReference type="NCBI Taxonomy" id="1122611"/>
    <lineage>
        <taxon>Bacteria</taxon>
        <taxon>Bacillati</taxon>
        <taxon>Actinomycetota</taxon>
        <taxon>Actinomycetes</taxon>
        <taxon>Streptosporangiales</taxon>
        <taxon>Streptosporangiaceae</taxon>
        <taxon>Nonomuraea</taxon>
    </lineage>
</organism>
<evidence type="ECO:0000256" key="6">
    <source>
        <dbReference type="ARBA" id="ARBA00023125"/>
    </source>
</evidence>
<dbReference type="InterPro" id="IPR010095">
    <property type="entry name" value="Cas12f1-like_TNB"/>
</dbReference>